<evidence type="ECO:0000313" key="4">
    <source>
        <dbReference type="EMBL" id="QNO48729.1"/>
    </source>
</evidence>
<name>A0A7G9Y1Y0_9EURY</name>
<proteinExistence type="predicted"/>
<protein>
    <recommendedName>
        <fullName evidence="5">Transposase IS4-like domain-containing protein</fullName>
    </recommendedName>
</protein>
<dbReference type="EMBL" id="MT630698">
    <property type="protein sequence ID" value="QNO42014.1"/>
    <property type="molecule type" value="Genomic_DNA"/>
</dbReference>
<dbReference type="AlphaFoldDB" id="A0A7G9Y1Y0"/>
<feature type="region of interest" description="Disordered" evidence="1">
    <location>
        <begin position="153"/>
        <end position="204"/>
    </location>
</feature>
<evidence type="ECO:0000256" key="1">
    <source>
        <dbReference type="SAM" id="MobiDB-lite"/>
    </source>
</evidence>
<reference evidence="2" key="1">
    <citation type="submission" date="2020-06" db="EMBL/GenBank/DDBJ databases">
        <title>Unique genomic features of the anaerobic methanotrophic archaea.</title>
        <authorList>
            <person name="Chadwick G.L."/>
            <person name="Skennerton C.T."/>
            <person name="Laso-Perez R."/>
            <person name="Leu A.O."/>
            <person name="Speth D.R."/>
            <person name="Yu H."/>
            <person name="Morgan-Lang C."/>
            <person name="Hatzenpichler R."/>
            <person name="Goudeau D."/>
            <person name="Malmstrom R."/>
            <person name="Brazelton W.J."/>
            <person name="Woyke T."/>
            <person name="Hallam S.J."/>
            <person name="Tyson G.W."/>
            <person name="Wegener G."/>
            <person name="Boetius A."/>
            <person name="Orphan V."/>
        </authorList>
    </citation>
    <scope>NUCLEOTIDE SEQUENCE</scope>
</reference>
<feature type="compositionally biased region" description="Low complexity" evidence="1">
    <location>
        <begin position="155"/>
        <end position="164"/>
    </location>
</feature>
<evidence type="ECO:0000313" key="2">
    <source>
        <dbReference type="EMBL" id="QNO42014.1"/>
    </source>
</evidence>
<organism evidence="2">
    <name type="scientific">Candidatus Methanogaster sp. ANME-2c ERB4</name>
    <dbReference type="NCBI Taxonomy" id="2759911"/>
    <lineage>
        <taxon>Archaea</taxon>
        <taxon>Methanobacteriati</taxon>
        <taxon>Methanobacteriota</taxon>
        <taxon>Stenosarchaea group</taxon>
        <taxon>Methanomicrobia</taxon>
        <taxon>Methanosarcinales</taxon>
        <taxon>ANME-2 cluster</taxon>
        <taxon>Candidatus Methanogasteraceae</taxon>
        <taxon>Candidatus Methanogaster</taxon>
    </lineage>
</organism>
<accession>A0A7G9Y1Y0</accession>
<dbReference type="EMBL" id="MT630748">
    <property type="protein sequence ID" value="QNO42518.1"/>
    <property type="molecule type" value="Genomic_DNA"/>
</dbReference>
<feature type="region of interest" description="Disordered" evidence="1">
    <location>
        <begin position="63"/>
        <end position="82"/>
    </location>
</feature>
<evidence type="ECO:0000313" key="3">
    <source>
        <dbReference type="EMBL" id="QNO42518.1"/>
    </source>
</evidence>
<gene>
    <name evidence="2" type="ORF">BELEBKFC_00005</name>
    <name evidence="4" type="ORF">IBEPLGGF_00009</name>
    <name evidence="3" type="ORF">KMCHGNIM_00008</name>
</gene>
<feature type="compositionally biased region" description="Polar residues" evidence="1">
    <location>
        <begin position="191"/>
        <end position="204"/>
    </location>
</feature>
<evidence type="ECO:0008006" key="5">
    <source>
        <dbReference type="Google" id="ProtNLM"/>
    </source>
</evidence>
<dbReference type="EMBL" id="MT631360">
    <property type="protein sequence ID" value="QNO48729.1"/>
    <property type="molecule type" value="Genomic_DNA"/>
</dbReference>
<sequence length="380" mass="43355">MPPKQRGEELKKIVKSVRDGTFEYDSKEPVKTDWAQYDQAQIYEMVNYLNNIRDLVDLADKRIKERTPPRKRGPGRPPTDPANIAKTLLLQTYLESSNRLAEGFLLLFQEKLGIISHFSYKTIERGYDRDRVNEILDEIIVITNESVEGKEETFSFDGTGFSSSNKENYADKRQKQNSNKRNKKAKSASSVEGNQADDSFPKSNSAGTKKGFSYTVMGVGVRHKLISGISISPNHSVGETTLFPGAFDQTLNCHPHLDSVLGDGIYGCRWITNLVSENNATPYFLPRRNATFKSKGAMGWYDMLYSLWEDPHEWLENYHMRSISETVNSMVKCRFGAPLRKRLESRKETETRLKLVGHNIRRVGYLEILGDVVPHWRGCT</sequence>